<name>A0A0C2MJW8_THEKT</name>
<reference evidence="2 3" key="1">
    <citation type="journal article" date="2014" name="Genome Biol. Evol.">
        <title>The genome of the myxosporean Thelohanellus kitauei shows adaptations to nutrient acquisition within its fish host.</title>
        <authorList>
            <person name="Yang Y."/>
            <person name="Xiong J."/>
            <person name="Zhou Z."/>
            <person name="Huo F."/>
            <person name="Miao W."/>
            <person name="Ran C."/>
            <person name="Liu Y."/>
            <person name="Zhang J."/>
            <person name="Feng J."/>
            <person name="Wang M."/>
            <person name="Wang M."/>
            <person name="Wang L."/>
            <person name="Yao B."/>
        </authorList>
    </citation>
    <scope>NUCLEOTIDE SEQUENCE [LARGE SCALE GENOMIC DNA]</scope>
    <source>
        <strain evidence="2">Wuqing</strain>
    </source>
</reference>
<comment type="caution">
    <text evidence="2">The sequence shown here is derived from an EMBL/GenBank/DDBJ whole genome shotgun (WGS) entry which is preliminary data.</text>
</comment>
<dbReference type="AlphaFoldDB" id="A0A0C2MJW8"/>
<accession>A0A0C2MJW8</accession>
<feature type="compositionally biased region" description="Polar residues" evidence="1">
    <location>
        <begin position="14"/>
        <end position="28"/>
    </location>
</feature>
<proteinExistence type="predicted"/>
<evidence type="ECO:0000256" key="1">
    <source>
        <dbReference type="SAM" id="MobiDB-lite"/>
    </source>
</evidence>
<protein>
    <submittedName>
        <fullName evidence="2">Uncharacterized protein</fullName>
    </submittedName>
</protein>
<dbReference type="Proteomes" id="UP000031668">
    <property type="component" value="Unassembled WGS sequence"/>
</dbReference>
<gene>
    <name evidence="2" type="ORF">RF11_11346</name>
</gene>
<keyword evidence="3" id="KW-1185">Reference proteome</keyword>
<sequence length="208" mass="23845">MEKKMGIAVPKVSCNKSPSQVKKSQLSTNSSHRQSLTYTVSRLWKLIIRQKLKFSVYSKDQPTVLISSEMRRERLDNLKETLVHISVNNGIIFMSPTLHQPLRDLKLISEGQLTLNCIPIWPKKCLFTTFVQDHESGHFEFFVSVVESAFLGFVLRSYSVANYLDPGDKMLFITISSPFLQFTSLVDHMALLDSWDSWLVIYRLLGGQ</sequence>
<feature type="region of interest" description="Disordered" evidence="1">
    <location>
        <begin position="1"/>
        <end position="28"/>
    </location>
</feature>
<organism evidence="2 3">
    <name type="scientific">Thelohanellus kitauei</name>
    <name type="common">Myxosporean</name>
    <dbReference type="NCBI Taxonomy" id="669202"/>
    <lineage>
        <taxon>Eukaryota</taxon>
        <taxon>Metazoa</taxon>
        <taxon>Cnidaria</taxon>
        <taxon>Myxozoa</taxon>
        <taxon>Myxosporea</taxon>
        <taxon>Bivalvulida</taxon>
        <taxon>Platysporina</taxon>
        <taxon>Myxobolidae</taxon>
        <taxon>Thelohanellus</taxon>
    </lineage>
</organism>
<evidence type="ECO:0000313" key="3">
    <source>
        <dbReference type="Proteomes" id="UP000031668"/>
    </source>
</evidence>
<evidence type="ECO:0000313" key="2">
    <source>
        <dbReference type="EMBL" id="KII67496.1"/>
    </source>
</evidence>
<dbReference type="EMBL" id="JWZT01003162">
    <property type="protein sequence ID" value="KII67496.1"/>
    <property type="molecule type" value="Genomic_DNA"/>
</dbReference>